<keyword evidence="2 10" id="KW-0436">Ligase</keyword>
<dbReference type="InterPro" id="IPR018317">
    <property type="entry name" value="QueC"/>
</dbReference>
<dbReference type="Proteomes" id="UP000838308">
    <property type="component" value="Unassembled WGS sequence"/>
</dbReference>
<comment type="pathway">
    <text evidence="1">Purine metabolism; 7-cyano-7-deazaguanine biosynthesis.</text>
</comment>
<keyword evidence="3" id="KW-0479">Metal-binding</keyword>
<dbReference type="GO" id="GO:0016874">
    <property type="term" value="F:ligase activity"/>
    <property type="evidence" value="ECO:0007669"/>
    <property type="project" value="UniProtKB-KW"/>
</dbReference>
<dbReference type="SUPFAM" id="SSF52402">
    <property type="entry name" value="Adenine nucleotide alpha hydrolases-like"/>
    <property type="match status" value="1"/>
</dbReference>
<dbReference type="SUPFAM" id="SSF52309">
    <property type="entry name" value="N-(deoxy)ribosyltransferase-like"/>
    <property type="match status" value="1"/>
</dbReference>
<reference evidence="10" key="1">
    <citation type="submission" date="2022-04" db="EMBL/GenBank/DDBJ databases">
        <authorList>
            <person name="Criscuolo A."/>
        </authorList>
    </citation>
    <scope>NUCLEOTIDE SEQUENCE</scope>
    <source>
        <strain evidence="10">CIP111895</strain>
    </source>
</reference>
<dbReference type="EC" id="6.3.4.20" evidence="8"/>
<evidence type="ECO:0000256" key="3">
    <source>
        <dbReference type="ARBA" id="ARBA00022723"/>
    </source>
</evidence>
<evidence type="ECO:0000256" key="2">
    <source>
        <dbReference type="ARBA" id="ARBA00022598"/>
    </source>
</evidence>
<evidence type="ECO:0000256" key="5">
    <source>
        <dbReference type="ARBA" id="ARBA00022833"/>
    </source>
</evidence>
<evidence type="ECO:0000256" key="4">
    <source>
        <dbReference type="ARBA" id="ARBA00022741"/>
    </source>
</evidence>
<dbReference type="Pfam" id="PF06508">
    <property type="entry name" value="QueC"/>
    <property type="match status" value="1"/>
</dbReference>
<evidence type="ECO:0000256" key="9">
    <source>
        <dbReference type="ARBA" id="ARBA00047890"/>
    </source>
</evidence>
<comment type="catalytic activity">
    <reaction evidence="9">
        <text>7-carboxy-7-carbaguanine + NH4(+) + 2 ATP = 7-cyano-7-carbaguanine + 2 AMP + 2 diphosphate + 2 H(+)</text>
        <dbReference type="Rhea" id="RHEA:27982"/>
        <dbReference type="ChEBI" id="CHEBI:15378"/>
        <dbReference type="ChEBI" id="CHEBI:28938"/>
        <dbReference type="ChEBI" id="CHEBI:30616"/>
        <dbReference type="ChEBI" id="CHEBI:33019"/>
        <dbReference type="ChEBI" id="CHEBI:45075"/>
        <dbReference type="ChEBI" id="CHEBI:61036"/>
        <dbReference type="ChEBI" id="CHEBI:456215"/>
        <dbReference type="EC" id="6.3.4.20"/>
    </reaction>
</comment>
<keyword evidence="6" id="KW-0067">ATP-binding</keyword>
<proteinExistence type="inferred from homology"/>
<gene>
    <name evidence="10" type="primary">queC</name>
    <name evidence="10" type="ORF">BACCIP111895_04288</name>
</gene>
<dbReference type="Gene3D" id="3.40.1190.20">
    <property type="match status" value="1"/>
</dbReference>
<evidence type="ECO:0000256" key="1">
    <source>
        <dbReference type="ARBA" id="ARBA00005061"/>
    </source>
</evidence>
<keyword evidence="4" id="KW-0547">Nucleotide-binding</keyword>
<dbReference type="Gene3D" id="3.40.50.450">
    <property type="match status" value="1"/>
</dbReference>
<comment type="caution">
    <text evidence="10">The sequence shown here is derived from an EMBL/GenBank/DDBJ whole genome shotgun (WGS) entry which is preliminary data.</text>
</comment>
<protein>
    <recommendedName>
        <fullName evidence="8">7-cyano-7-deazaguanine synthase</fullName>
        <ecNumber evidence="8">6.3.4.20</ecNumber>
    </recommendedName>
</protein>
<name>A0ABN8KTE4_9BACI</name>
<dbReference type="Gene3D" id="3.40.50.620">
    <property type="entry name" value="HUPs"/>
    <property type="match status" value="1"/>
</dbReference>
<dbReference type="EMBL" id="CALBWS010000038">
    <property type="protein sequence ID" value="CAH2717099.1"/>
    <property type="molecule type" value="Genomic_DNA"/>
</dbReference>
<keyword evidence="11" id="KW-1185">Reference proteome</keyword>
<sequence length="656" mass="73821">MHTNDSQNRFLILGEVFTDVHIDISESPLRLGGIFHSARAFSAINCDYALAAIAPRYLYGNIRKFGNHLNAQQTVIVGEINGSPNVMNIQESAENGDQGYNDILRGEAEITVNHQQLNQIIEEYNPTDILIYPGKYSVEDTFPALENFNGKLHIDVQYGIESLEKMISHNFNFSTIILSTSSTLFEQNYFSVANLVLSSLGATTNSFLLKENRGGSTYYDTTNQAWHEAPAFKTETVHSVGVGDCFNAIFLSQQSQREIKTALKIASYIAMIYASTFVFEEFKDLISNLDFNDIENLPAKRLSWGERQKHHIYIAGPDFPDVDTRLIKEMHDNLKYHNFIPHRPVVENGIITGNETEEQQQEAYQKDIALLEKSSVLIAVILNDDPGTYVEIGYMVKSGKPVILFDPYKKVRNLFLKKSVDYIVHSMNEVIDIVYDVLGKKDFKTIEKYDALLLASGGLDSTVLAYKLLGEGKKILPVFLRYGQHFADTEFNTLLDVLPPILLSHVKVINIEDIFKNSDSRMIIEPNLWLDEVSGDDLYLPYRNLLFLSIASSVAQTLGIEEVYSAFINSNHAKEIDCSKEFFDKLSGMLSEYGTVQIEMPFRDFSKADVIKLGIDLDVPVAQTYSCQANSTTPCGVCPNCVDRLAGFESFQETNT</sequence>
<dbReference type="Pfam" id="PF05014">
    <property type="entry name" value="Nuc_deoxyrib_tr"/>
    <property type="match status" value="1"/>
</dbReference>
<dbReference type="RefSeq" id="WP_248737326.1">
    <property type="nucleotide sequence ID" value="NZ_CALBWS010000038.1"/>
</dbReference>
<dbReference type="InterPro" id="IPR014729">
    <property type="entry name" value="Rossmann-like_a/b/a_fold"/>
</dbReference>
<dbReference type="InterPro" id="IPR029056">
    <property type="entry name" value="Ribokinase-like"/>
</dbReference>
<comment type="similarity">
    <text evidence="7">Belongs to the QueC family.</text>
</comment>
<dbReference type="InterPro" id="IPR007710">
    <property type="entry name" value="Nucleoside_deoxyribTrfase"/>
</dbReference>
<evidence type="ECO:0000256" key="7">
    <source>
        <dbReference type="ARBA" id="ARBA00037993"/>
    </source>
</evidence>
<evidence type="ECO:0000313" key="11">
    <source>
        <dbReference type="Proteomes" id="UP000838308"/>
    </source>
</evidence>
<evidence type="ECO:0000313" key="10">
    <source>
        <dbReference type="EMBL" id="CAH2717099.1"/>
    </source>
</evidence>
<evidence type="ECO:0000256" key="6">
    <source>
        <dbReference type="ARBA" id="ARBA00022840"/>
    </source>
</evidence>
<dbReference type="PANTHER" id="PTHR42914">
    <property type="entry name" value="7-CYANO-7-DEAZAGUANINE SYNTHASE"/>
    <property type="match status" value="1"/>
</dbReference>
<dbReference type="PANTHER" id="PTHR42914:SF1">
    <property type="entry name" value="7-CYANO-7-DEAZAGUANINE SYNTHASE"/>
    <property type="match status" value="1"/>
</dbReference>
<dbReference type="SUPFAM" id="SSF53613">
    <property type="entry name" value="Ribokinase-like"/>
    <property type="match status" value="1"/>
</dbReference>
<evidence type="ECO:0000256" key="8">
    <source>
        <dbReference type="ARBA" id="ARBA00039149"/>
    </source>
</evidence>
<accession>A0ABN8KTE4</accession>
<organism evidence="10 11">
    <name type="scientific">Neobacillus rhizosphaerae</name>
    <dbReference type="NCBI Taxonomy" id="2880965"/>
    <lineage>
        <taxon>Bacteria</taxon>
        <taxon>Bacillati</taxon>
        <taxon>Bacillota</taxon>
        <taxon>Bacilli</taxon>
        <taxon>Bacillales</taxon>
        <taxon>Bacillaceae</taxon>
        <taxon>Neobacillus</taxon>
    </lineage>
</organism>
<keyword evidence="5" id="KW-0862">Zinc</keyword>